<evidence type="ECO:0000256" key="1">
    <source>
        <dbReference type="SAM" id="SignalP"/>
    </source>
</evidence>
<reference evidence="2" key="1">
    <citation type="submission" date="2021-01" db="EMBL/GenBank/DDBJ databases">
        <authorList>
            <person name="Corre E."/>
            <person name="Pelletier E."/>
            <person name="Niang G."/>
            <person name="Scheremetjew M."/>
            <person name="Finn R."/>
            <person name="Kale V."/>
            <person name="Holt S."/>
            <person name="Cochrane G."/>
            <person name="Meng A."/>
            <person name="Brown T."/>
            <person name="Cohen L."/>
        </authorList>
    </citation>
    <scope>NUCLEOTIDE SEQUENCE</scope>
    <source>
        <strain evidence="2">SAG 36.94</strain>
    </source>
</reference>
<keyword evidence="1" id="KW-0732">Signal</keyword>
<dbReference type="EMBL" id="HBGH01013463">
    <property type="protein sequence ID" value="CAD9235478.1"/>
    <property type="molecule type" value="Transcribed_RNA"/>
</dbReference>
<dbReference type="AlphaFoldDB" id="A0A7S1TFX9"/>
<accession>A0A7S1TFX9</accession>
<feature type="chain" id="PRO_5030621444" evidence="1">
    <location>
        <begin position="21"/>
        <end position="191"/>
    </location>
</feature>
<organism evidence="2">
    <name type="scientific">Compsopogon caeruleus</name>
    <dbReference type="NCBI Taxonomy" id="31354"/>
    <lineage>
        <taxon>Eukaryota</taxon>
        <taxon>Rhodophyta</taxon>
        <taxon>Compsopogonophyceae</taxon>
        <taxon>Compsopogonales</taxon>
        <taxon>Compsopogonaceae</taxon>
        <taxon>Compsopogon</taxon>
    </lineage>
</organism>
<proteinExistence type="predicted"/>
<name>A0A7S1TFX9_9RHOD</name>
<feature type="signal peptide" evidence="1">
    <location>
        <begin position="1"/>
        <end position="20"/>
    </location>
</feature>
<gene>
    <name evidence="2" type="ORF">CCAE0312_LOCUS7569</name>
</gene>
<protein>
    <submittedName>
        <fullName evidence="2">Uncharacterized protein</fullName>
    </submittedName>
</protein>
<sequence length="191" mass="21255">MVVKGVLLALSLVCLGSVQAQIPIQLRGQLADANLTTSDARLISGSVSALGVEAADISPSDLAVVRYYFLAGCFPGSGYRCLVVPSRCNTKELSACQCCTCTAWYVLRVIFPIPSTAVIVWRRFYYCWPYPVCKCWDGWVCRKIYRWPQWHCKCVPKTILVAANKWITNAEIESGPNVKDFEKVRPLIPTA</sequence>
<evidence type="ECO:0000313" key="2">
    <source>
        <dbReference type="EMBL" id="CAD9235478.1"/>
    </source>
</evidence>